<reference evidence="3 4" key="2">
    <citation type="submission" date="2018-11" db="EMBL/GenBank/DDBJ databases">
        <authorList>
            <consortium name="Pathogen Informatics"/>
        </authorList>
    </citation>
    <scope>NUCLEOTIDE SEQUENCE [LARGE SCALE GENOMIC DNA]</scope>
</reference>
<proteinExistence type="predicted"/>
<dbReference type="Pfam" id="PF00089">
    <property type="entry name" value="Trypsin"/>
    <property type="match status" value="1"/>
</dbReference>
<evidence type="ECO:0000313" key="5">
    <source>
        <dbReference type="WBParaSite" id="SBAD_0000874101-mRNA-1"/>
    </source>
</evidence>
<gene>
    <name evidence="3" type="ORF">SBAD_LOCUS8431</name>
</gene>
<reference evidence="5" key="1">
    <citation type="submission" date="2016-06" db="UniProtKB">
        <authorList>
            <consortium name="WormBaseParasite"/>
        </authorList>
    </citation>
    <scope>IDENTIFICATION</scope>
</reference>
<keyword evidence="1" id="KW-0812">Transmembrane</keyword>
<protein>
    <submittedName>
        <fullName evidence="5">Peptidase S1 domain-containing protein</fullName>
    </submittedName>
</protein>
<keyword evidence="4" id="KW-1185">Reference proteome</keyword>
<evidence type="ECO:0000256" key="1">
    <source>
        <dbReference type="SAM" id="Phobius"/>
    </source>
</evidence>
<accession>A0A183IXT3</accession>
<feature type="transmembrane region" description="Helical" evidence="1">
    <location>
        <begin position="64"/>
        <end position="86"/>
    </location>
</feature>
<dbReference type="InterPro" id="IPR009003">
    <property type="entry name" value="Peptidase_S1_PA"/>
</dbReference>
<evidence type="ECO:0000313" key="4">
    <source>
        <dbReference type="Proteomes" id="UP000270296"/>
    </source>
</evidence>
<dbReference type="GO" id="GO:0004252">
    <property type="term" value="F:serine-type endopeptidase activity"/>
    <property type="evidence" value="ECO:0007669"/>
    <property type="project" value="InterPro"/>
</dbReference>
<dbReference type="AlphaFoldDB" id="A0A183IXT3"/>
<dbReference type="SUPFAM" id="SSF50494">
    <property type="entry name" value="Trypsin-like serine proteases"/>
    <property type="match status" value="1"/>
</dbReference>
<keyword evidence="1" id="KW-0472">Membrane</keyword>
<dbReference type="Proteomes" id="UP000270296">
    <property type="component" value="Unassembled WGS sequence"/>
</dbReference>
<dbReference type="InterPro" id="IPR043504">
    <property type="entry name" value="Peptidase_S1_PA_chymotrypsin"/>
</dbReference>
<dbReference type="Gene3D" id="2.40.10.10">
    <property type="entry name" value="Trypsin-like serine proteases"/>
    <property type="match status" value="1"/>
</dbReference>
<organism evidence="5">
    <name type="scientific">Soboliphyme baturini</name>
    <dbReference type="NCBI Taxonomy" id="241478"/>
    <lineage>
        <taxon>Eukaryota</taxon>
        <taxon>Metazoa</taxon>
        <taxon>Ecdysozoa</taxon>
        <taxon>Nematoda</taxon>
        <taxon>Enoplea</taxon>
        <taxon>Dorylaimia</taxon>
        <taxon>Dioctophymatida</taxon>
        <taxon>Dioctophymatoidea</taxon>
        <taxon>Soboliphymatidae</taxon>
        <taxon>Soboliphyme</taxon>
    </lineage>
</organism>
<name>A0A183IXT3_9BILA</name>
<dbReference type="GO" id="GO:0006508">
    <property type="term" value="P:proteolysis"/>
    <property type="evidence" value="ECO:0007669"/>
    <property type="project" value="InterPro"/>
</dbReference>
<sequence length="238" mass="26716">MQKTSDIVTVFGFGATWPVLDNHHLLGMCYVHMRQASSFARIKRGEMEPLAQFQLYKWGTIAQCFSLVLLTPITGLVFLISIVWFLDSLCEENVMGLRKLELLLGAQDWKDASENVQIVHVRAVIIKQGGFSGMAANDLSLIEIRERVVLTKSVKPAQIPGPEDLQVLSPGVRFKVFGVENQTSSRPVRSVEVVVKEFCTLQKFELEIGRDKICAVELSRLQQVTQVRSAGQSVHDFR</sequence>
<dbReference type="InterPro" id="IPR001254">
    <property type="entry name" value="Trypsin_dom"/>
</dbReference>
<evidence type="ECO:0000259" key="2">
    <source>
        <dbReference type="Pfam" id="PF00089"/>
    </source>
</evidence>
<evidence type="ECO:0000313" key="3">
    <source>
        <dbReference type="EMBL" id="VDP17084.1"/>
    </source>
</evidence>
<dbReference type="EMBL" id="UZAM01011583">
    <property type="protein sequence ID" value="VDP17084.1"/>
    <property type="molecule type" value="Genomic_DNA"/>
</dbReference>
<keyword evidence="1" id="KW-1133">Transmembrane helix</keyword>
<dbReference type="WBParaSite" id="SBAD_0000874101-mRNA-1">
    <property type="protein sequence ID" value="SBAD_0000874101-mRNA-1"/>
    <property type="gene ID" value="SBAD_0000874101"/>
</dbReference>
<feature type="domain" description="Peptidase S1" evidence="2">
    <location>
        <begin position="98"/>
        <end position="215"/>
    </location>
</feature>